<evidence type="ECO:0000313" key="4">
    <source>
        <dbReference type="Proteomes" id="UP001596435"/>
    </source>
</evidence>
<keyword evidence="2" id="KW-0732">Signal</keyword>
<dbReference type="RefSeq" id="WP_345705945.1">
    <property type="nucleotide sequence ID" value="NZ_BAABKV010000001.1"/>
</dbReference>
<protein>
    <submittedName>
        <fullName evidence="3">Superoxide dismutase family protein</fullName>
    </submittedName>
</protein>
<dbReference type="Gene3D" id="2.60.40.200">
    <property type="entry name" value="Superoxide dismutase, copper/zinc binding domain"/>
    <property type="match status" value="1"/>
</dbReference>
<evidence type="ECO:0000256" key="2">
    <source>
        <dbReference type="SAM" id="SignalP"/>
    </source>
</evidence>
<evidence type="ECO:0000313" key="3">
    <source>
        <dbReference type="EMBL" id="MFC7180752.1"/>
    </source>
</evidence>
<gene>
    <name evidence="3" type="ORF">ACFQMG_14430</name>
</gene>
<keyword evidence="4" id="KW-1185">Reference proteome</keyword>
<accession>A0ABW2FXP6</accession>
<feature type="signal peptide" evidence="2">
    <location>
        <begin position="1"/>
        <end position="20"/>
    </location>
</feature>
<dbReference type="SUPFAM" id="SSF49329">
    <property type="entry name" value="Cu,Zn superoxide dismutase-like"/>
    <property type="match status" value="1"/>
</dbReference>
<dbReference type="Proteomes" id="UP001596435">
    <property type="component" value="Unassembled WGS sequence"/>
</dbReference>
<feature type="chain" id="PRO_5045142774" evidence="2">
    <location>
        <begin position="21"/>
        <end position="178"/>
    </location>
</feature>
<name>A0ABW2FXP6_9ACTN</name>
<evidence type="ECO:0000256" key="1">
    <source>
        <dbReference type="ARBA" id="ARBA00010457"/>
    </source>
</evidence>
<comment type="similarity">
    <text evidence="1">Belongs to the Cu-Zn superoxide dismutase family.</text>
</comment>
<reference evidence="4" key="1">
    <citation type="journal article" date="2019" name="Int. J. Syst. Evol. Microbiol.">
        <title>The Global Catalogue of Microorganisms (GCM) 10K type strain sequencing project: providing services to taxonomists for standard genome sequencing and annotation.</title>
        <authorList>
            <consortium name="The Broad Institute Genomics Platform"/>
            <consortium name="The Broad Institute Genome Sequencing Center for Infectious Disease"/>
            <person name="Wu L."/>
            <person name="Ma J."/>
        </authorList>
    </citation>
    <scope>NUCLEOTIDE SEQUENCE [LARGE SCALE GENOMIC DNA]</scope>
    <source>
        <strain evidence="4">CGMCC 1.12859</strain>
    </source>
</reference>
<proteinExistence type="inferred from homology"/>
<comment type="caution">
    <text evidence="3">The sequence shown here is derived from an EMBL/GenBank/DDBJ whole genome shotgun (WGS) entry which is preliminary data.</text>
</comment>
<dbReference type="EMBL" id="JBHTAJ010000023">
    <property type="protein sequence ID" value="MFC7180752.1"/>
    <property type="molecule type" value="Genomic_DNA"/>
</dbReference>
<sequence length="178" mass="18450">MPVPHSAAALLPLALLPALAPPPATVVEADFDRGSAFVLPAAVSYAADLVPYGSHIRVTELRTDARTAVTVAVRGLAPDLRLAAHVHTGRCGADPAVAGPHYQDRPDPVQPSTDPAYANDRNEARLALRTDARGTAAGRTDLAWAFRAGEARSLVLHTSAPAGGHAAGERIACVSVDF</sequence>
<dbReference type="InterPro" id="IPR036423">
    <property type="entry name" value="SOD-like_Cu/Zn_dom_sf"/>
</dbReference>
<organism evidence="3 4">
    <name type="scientific">Kitasatospora paranensis</name>
    <dbReference type="NCBI Taxonomy" id="258053"/>
    <lineage>
        <taxon>Bacteria</taxon>
        <taxon>Bacillati</taxon>
        <taxon>Actinomycetota</taxon>
        <taxon>Actinomycetes</taxon>
        <taxon>Kitasatosporales</taxon>
        <taxon>Streptomycetaceae</taxon>
        <taxon>Kitasatospora</taxon>
    </lineage>
</organism>